<accession>A0A919IZ89</accession>
<proteinExistence type="predicted"/>
<name>A0A919IZ89_9ACTN</name>
<organism evidence="1 2">
    <name type="scientific">Paractinoplanes ferrugineus</name>
    <dbReference type="NCBI Taxonomy" id="113564"/>
    <lineage>
        <taxon>Bacteria</taxon>
        <taxon>Bacillati</taxon>
        <taxon>Actinomycetota</taxon>
        <taxon>Actinomycetes</taxon>
        <taxon>Micromonosporales</taxon>
        <taxon>Micromonosporaceae</taxon>
        <taxon>Paractinoplanes</taxon>
    </lineage>
</organism>
<protein>
    <recommendedName>
        <fullName evidence="3">DUF72 domain-containing protein</fullName>
    </recommendedName>
</protein>
<dbReference type="SUPFAM" id="SSF117396">
    <property type="entry name" value="TM1631-like"/>
    <property type="match status" value="1"/>
</dbReference>
<comment type="caution">
    <text evidence="1">The sequence shown here is derived from an EMBL/GenBank/DDBJ whole genome shotgun (WGS) entry which is preliminary data.</text>
</comment>
<evidence type="ECO:0008006" key="3">
    <source>
        <dbReference type="Google" id="ProtNLM"/>
    </source>
</evidence>
<sequence>MVRFHGHSPKWTSKDIYEKSGYDYAPAELAEWAPKLAALFGQADRTQVFMNNCYSDYAQRNAATLVELLAER</sequence>
<keyword evidence="2" id="KW-1185">Reference proteome</keyword>
<dbReference type="AlphaFoldDB" id="A0A919IZ89"/>
<dbReference type="Gene3D" id="3.20.20.410">
    <property type="entry name" value="Protein of unknown function UPF0759"/>
    <property type="match status" value="1"/>
</dbReference>
<reference evidence="1" key="1">
    <citation type="submission" date="2021-01" db="EMBL/GenBank/DDBJ databases">
        <title>Whole genome shotgun sequence of Actinoplanes ferrugineus NBRC 15555.</title>
        <authorList>
            <person name="Komaki H."/>
            <person name="Tamura T."/>
        </authorList>
    </citation>
    <scope>NUCLEOTIDE SEQUENCE</scope>
    <source>
        <strain evidence="1">NBRC 15555</strain>
    </source>
</reference>
<dbReference type="Proteomes" id="UP000598174">
    <property type="component" value="Unassembled WGS sequence"/>
</dbReference>
<dbReference type="InterPro" id="IPR036520">
    <property type="entry name" value="UPF0759_sf"/>
</dbReference>
<gene>
    <name evidence="1" type="ORF">Afe05nite_29900</name>
</gene>
<evidence type="ECO:0000313" key="1">
    <source>
        <dbReference type="EMBL" id="GIE11150.1"/>
    </source>
</evidence>
<dbReference type="InterPro" id="IPR002763">
    <property type="entry name" value="DUF72"/>
</dbReference>
<evidence type="ECO:0000313" key="2">
    <source>
        <dbReference type="Proteomes" id="UP000598174"/>
    </source>
</evidence>
<dbReference type="Pfam" id="PF01904">
    <property type="entry name" value="DUF72"/>
    <property type="match status" value="1"/>
</dbReference>
<dbReference type="EMBL" id="BOMM01000023">
    <property type="protein sequence ID" value="GIE11150.1"/>
    <property type="molecule type" value="Genomic_DNA"/>
</dbReference>